<dbReference type="EMBL" id="AP025226">
    <property type="protein sequence ID" value="BDB99372.1"/>
    <property type="molecule type" value="Genomic_DNA"/>
</dbReference>
<keyword evidence="2" id="KW-1185">Reference proteome</keyword>
<reference evidence="1 2" key="1">
    <citation type="journal article" date="2022" name="Microbiol. Resour. Announc.">
        <title>Complete Genome Sequence of the Hyperthermophilic and Acidophilic Archaeon Saccharolobus caldissimus Strain HS-3T.</title>
        <authorList>
            <person name="Sakai H.D."/>
            <person name="Kurosawa N."/>
        </authorList>
    </citation>
    <scope>NUCLEOTIDE SEQUENCE [LARGE SCALE GENOMIC DNA]</scope>
    <source>
        <strain evidence="1 2">JCM32116</strain>
    </source>
</reference>
<dbReference type="GeneID" id="68867112"/>
<evidence type="ECO:0000313" key="2">
    <source>
        <dbReference type="Proteomes" id="UP001319921"/>
    </source>
</evidence>
<dbReference type="Proteomes" id="UP001319921">
    <property type="component" value="Chromosome"/>
</dbReference>
<proteinExistence type="predicted"/>
<gene>
    <name evidence="1" type="ORF">SACC_23890</name>
</gene>
<name>A0AAQ4CU91_9CREN</name>
<accession>A0AAQ4CU91</accession>
<organism evidence="1 2">
    <name type="scientific">Saccharolobus caldissimus</name>
    <dbReference type="NCBI Taxonomy" id="1702097"/>
    <lineage>
        <taxon>Archaea</taxon>
        <taxon>Thermoproteota</taxon>
        <taxon>Thermoprotei</taxon>
        <taxon>Sulfolobales</taxon>
        <taxon>Sulfolobaceae</taxon>
        <taxon>Saccharolobus</taxon>
    </lineage>
</organism>
<dbReference type="KEGG" id="scas:SACC_23890"/>
<sequence length="88" mass="9990">MSKRDIPNKLPIIPSGEIFPGLPQPVRAISYNESEVMLRCKVCNQILPVSKALEHQLMHKNKGEDACFIVEAINIVNKKSIWYSNEII</sequence>
<dbReference type="RefSeq" id="WP_229569689.1">
    <property type="nucleotide sequence ID" value="NZ_AP025226.1"/>
</dbReference>
<evidence type="ECO:0000313" key="1">
    <source>
        <dbReference type="EMBL" id="BDB99372.1"/>
    </source>
</evidence>
<protein>
    <submittedName>
        <fullName evidence="1">Uncharacterized protein</fullName>
    </submittedName>
</protein>
<dbReference type="AlphaFoldDB" id="A0AAQ4CU91"/>